<accession>A0A2C5VZR0</accession>
<evidence type="ECO:0008006" key="4">
    <source>
        <dbReference type="Google" id="ProtNLM"/>
    </source>
</evidence>
<evidence type="ECO:0000313" key="3">
    <source>
        <dbReference type="Proteomes" id="UP000222460"/>
    </source>
</evidence>
<keyword evidence="1" id="KW-0732">Signal</keyword>
<name>A0A2C5VZR0_PSEPU</name>
<sequence length="136" mass="15064">MKRNLCLALIVLAATLGGCAANKPGNDPSLIGSWKGVRSENGKCQFLSWKNNFKPDGTFNITFFRDAQQTQPIQTEHGIWKAANGKNELRTAGVPLPDTYTYTLIDADTVHYVSVAKDPSGDCQEDYEFTEHRIRG</sequence>
<feature type="chain" id="PRO_5012112369" description="Lipoprotein" evidence="1">
    <location>
        <begin position="21"/>
        <end position="136"/>
    </location>
</feature>
<evidence type="ECO:0000256" key="1">
    <source>
        <dbReference type="SAM" id="SignalP"/>
    </source>
</evidence>
<reference evidence="3" key="1">
    <citation type="submission" date="2017-10" db="EMBL/GenBank/DDBJ databases">
        <title>FDA dAtabase for Regulatory Grade micrObial Sequences (FDA-ARGOS): Supporting development and validation of Infectious Disease Dx tests.</title>
        <authorList>
            <person name="Goldberg B."/>
            <person name="Campos J."/>
            <person name="Tallon L."/>
            <person name="Sadzewicz L."/>
            <person name="Ott S."/>
            <person name="Zhao X."/>
            <person name="Nagaraj S."/>
            <person name="Vavikolanu K."/>
            <person name="Aluvathingal J."/>
            <person name="Nadendla S."/>
            <person name="Geyer C."/>
            <person name="Sichtig H."/>
        </authorList>
    </citation>
    <scope>NUCLEOTIDE SEQUENCE [LARGE SCALE GENOMIC DNA]</scope>
    <source>
        <strain evidence="3">FDAARGOS_376</strain>
    </source>
</reference>
<dbReference type="Proteomes" id="UP000222460">
    <property type="component" value="Unassembled WGS sequence"/>
</dbReference>
<gene>
    <name evidence="2" type="ORF">CRX57_03950</name>
</gene>
<comment type="caution">
    <text evidence="2">The sequence shown here is derived from an EMBL/GenBank/DDBJ whole genome shotgun (WGS) entry which is preliminary data.</text>
</comment>
<protein>
    <recommendedName>
        <fullName evidence="4">Lipoprotein</fullName>
    </recommendedName>
</protein>
<proteinExistence type="predicted"/>
<dbReference type="RefSeq" id="WP_098964310.1">
    <property type="nucleotide sequence ID" value="NZ_PDKZ01000002.1"/>
</dbReference>
<organism evidence="2 3">
    <name type="scientific">Pseudomonas putida</name>
    <name type="common">Arthrobacter siderocapsulatus</name>
    <dbReference type="NCBI Taxonomy" id="303"/>
    <lineage>
        <taxon>Bacteria</taxon>
        <taxon>Pseudomonadati</taxon>
        <taxon>Pseudomonadota</taxon>
        <taxon>Gammaproteobacteria</taxon>
        <taxon>Pseudomonadales</taxon>
        <taxon>Pseudomonadaceae</taxon>
        <taxon>Pseudomonas</taxon>
    </lineage>
</organism>
<dbReference type="PROSITE" id="PS51257">
    <property type="entry name" value="PROKAR_LIPOPROTEIN"/>
    <property type="match status" value="1"/>
</dbReference>
<feature type="signal peptide" evidence="1">
    <location>
        <begin position="1"/>
        <end position="20"/>
    </location>
</feature>
<dbReference type="AlphaFoldDB" id="A0A2C5VZR0"/>
<evidence type="ECO:0000313" key="2">
    <source>
        <dbReference type="EMBL" id="PHH39355.1"/>
    </source>
</evidence>
<dbReference type="EMBL" id="PDKZ01000002">
    <property type="protein sequence ID" value="PHH39355.1"/>
    <property type="molecule type" value="Genomic_DNA"/>
</dbReference>